<evidence type="ECO:0000313" key="6">
    <source>
        <dbReference type="EMBL" id="KAG8553292.1"/>
    </source>
</evidence>
<dbReference type="GO" id="GO:0005886">
    <property type="term" value="C:plasma membrane"/>
    <property type="evidence" value="ECO:0007669"/>
    <property type="project" value="TreeGrafter"/>
</dbReference>
<dbReference type="PANTHER" id="PTHR24369">
    <property type="entry name" value="ANTIGEN BSP, PUTATIVE-RELATED"/>
    <property type="match status" value="1"/>
</dbReference>
<dbReference type="Gene3D" id="3.80.10.10">
    <property type="entry name" value="Ribonuclease Inhibitor"/>
    <property type="match status" value="2"/>
</dbReference>
<dbReference type="FunFam" id="3.80.10.10:FF:000770">
    <property type="entry name" value="Uncharacterized protein"/>
    <property type="match status" value="1"/>
</dbReference>
<dbReference type="EMBL" id="WNYA01000010">
    <property type="protein sequence ID" value="KAG8553292.1"/>
    <property type="molecule type" value="Genomic_DNA"/>
</dbReference>
<protein>
    <submittedName>
        <fullName evidence="6">Uncharacterized protein</fullName>
    </submittedName>
</protein>
<dbReference type="PROSITE" id="PS51450">
    <property type="entry name" value="LRR"/>
    <property type="match status" value="3"/>
</dbReference>
<evidence type="ECO:0000256" key="2">
    <source>
        <dbReference type="ARBA" id="ARBA00022729"/>
    </source>
</evidence>
<dbReference type="AlphaFoldDB" id="A0AAV7A0M3"/>
<evidence type="ECO:0000313" key="7">
    <source>
        <dbReference type="Proteomes" id="UP000824782"/>
    </source>
</evidence>
<evidence type="ECO:0000256" key="5">
    <source>
        <dbReference type="SAM" id="Phobius"/>
    </source>
</evidence>
<dbReference type="InterPro" id="IPR001611">
    <property type="entry name" value="Leu-rich_rpt"/>
</dbReference>
<organism evidence="6 7">
    <name type="scientific">Engystomops pustulosus</name>
    <name type="common">Tungara frog</name>
    <name type="synonym">Physalaemus pustulosus</name>
    <dbReference type="NCBI Taxonomy" id="76066"/>
    <lineage>
        <taxon>Eukaryota</taxon>
        <taxon>Metazoa</taxon>
        <taxon>Chordata</taxon>
        <taxon>Craniata</taxon>
        <taxon>Vertebrata</taxon>
        <taxon>Euteleostomi</taxon>
        <taxon>Amphibia</taxon>
        <taxon>Batrachia</taxon>
        <taxon>Anura</taxon>
        <taxon>Neobatrachia</taxon>
        <taxon>Hyloidea</taxon>
        <taxon>Leptodactylidae</taxon>
        <taxon>Leiuperinae</taxon>
        <taxon>Engystomops</taxon>
    </lineage>
</organism>
<keyword evidence="4" id="KW-0325">Glycoprotein</keyword>
<evidence type="ECO:0000256" key="3">
    <source>
        <dbReference type="ARBA" id="ARBA00022737"/>
    </source>
</evidence>
<dbReference type="PANTHER" id="PTHR24369:SF210">
    <property type="entry name" value="CHAOPTIN-RELATED"/>
    <property type="match status" value="1"/>
</dbReference>
<gene>
    <name evidence="6" type="ORF">GDO81_003359</name>
</gene>
<evidence type="ECO:0000256" key="4">
    <source>
        <dbReference type="ARBA" id="ARBA00023180"/>
    </source>
</evidence>
<keyword evidence="2" id="KW-0732">Signal</keyword>
<keyword evidence="7" id="KW-1185">Reference proteome</keyword>
<dbReference type="InterPro" id="IPR032675">
    <property type="entry name" value="LRR_dom_sf"/>
</dbReference>
<reference evidence="6" key="1">
    <citation type="thesis" date="2020" institute="ProQuest LLC" country="789 East Eisenhower Parkway, Ann Arbor, MI, USA">
        <title>Comparative Genomics and Chromosome Evolution.</title>
        <authorList>
            <person name="Mudd A.B."/>
        </authorList>
    </citation>
    <scope>NUCLEOTIDE SEQUENCE</scope>
    <source>
        <strain evidence="6">237g6f4</strain>
        <tissue evidence="6">Blood</tissue>
    </source>
</reference>
<dbReference type="SUPFAM" id="SSF52058">
    <property type="entry name" value="L domain-like"/>
    <property type="match status" value="1"/>
</dbReference>
<keyword evidence="5" id="KW-0472">Membrane</keyword>
<accession>A0AAV7A0M3</accession>
<name>A0AAV7A0M3_ENGPU</name>
<dbReference type="SMART" id="SM00369">
    <property type="entry name" value="LRR_TYP"/>
    <property type="match status" value="10"/>
</dbReference>
<keyword evidence="3" id="KW-0677">Repeat</keyword>
<feature type="transmembrane region" description="Helical" evidence="5">
    <location>
        <begin position="12"/>
        <end position="36"/>
    </location>
</feature>
<dbReference type="InterPro" id="IPR003591">
    <property type="entry name" value="Leu-rich_rpt_typical-subtyp"/>
</dbReference>
<dbReference type="InterPro" id="IPR050541">
    <property type="entry name" value="LRR_TM_domain-containing"/>
</dbReference>
<keyword evidence="5" id="KW-0812">Transmembrane</keyword>
<keyword evidence="5" id="KW-1133">Transmembrane helix</keyword>
<keyword evidence="1" id="KW-0433">Leucine-rich repeat</keyword>
<sequence>MTNITYQMPTMLPAYNAVVVTMIYSRMSIISIILYGNLAKASDDVSNITCPIVCQCSTDDEVFCYKIGIKNLPPDLPASSMLLNLAGNVIRILPYNTFRSVPALQILLLNKNNLTFLYPGAFIALGHLKELNLSRNPRLTYLHAHTFRGLVTLMSLDLSHCNIFDIHPLVFSHVSSLEILDLSSNKMQYVPQALRKLHNVTRLSLENNNIAAIGKNSFKYQHALEDLNLRRNRIWAIHDEAFNQLNKLSVLNLGHNSISHLPNRLFGGLEQLRIMYLQANKIDQINCSFNGLSQLKKLHLNNNHITLISHNAFSGLKQLQLLQLNKNNLSSLPTYLFSRMPKLKGVFLSYNPWSCDCHMAWIANWMVTYEGSIQGLHCVFAMSYRTTSEVFTHNGMVCIQDEMDEDETCLETSIGSAPELTVHSHVVTIPLCLGHLTFFVSLLSS</sequence>
<dbReference type="Proteomes" id="UP000824782">
    <property type="component" value="Unassembled WGS sequence"/>
</dbReference>
<evidence type="ECO:0000256" key="1">
    <source>
        <dbReference type="ARBA" id="ARBA00022614"/>
    </source>
</evidence>
<dbReference type="Pfam" id="PF13855">
    <property type="entry name" value="LRR_8"/>
    <property type="match status" value="3"/>
</dbReference>
<comment type="caution">
    <text evidence="6">The sequence shown here is derived from an EMBL/GenBank/DDBJ whole genome shotgun (WGS) entry which is preliminary data.</text>
</comment>
<proteinExistence type="predicted"/>